<protein>
    <submittedName>
        <fullName evidence="1">Uncharacterized protein</fullName>
    </submittedName>
</protein>
<dbReference type="Proteomes" id="UP000507222">
    <property type="component" value="Unassembled WGS sequence"/>
</dbReference>
<reference evidence="1 2" key="1">
    <citation type="submission" date="2020-05" db="EMBL/GenBank/DDBJ databases">
        <authorList>
            <person name="Campoy J."/>
            <person name="Schneeberger K."/>
            <person name="Spophaly S."/>
        </authorList>
    </citation>
    <scope>NUCLEOTIDE SEQUENCE [LARGE SCALE GENOMIC DNA]</scope>
    <source>
        <strain evidence="1">PruArmRojPasFocal</strain>
    </source>
</reference>
<evidence type="ECO:0000313" key="2">
    <source>
        <dbReference type="Proteomes" id="UP000507222"/>
    </source>
</evidence>
<gene>
    <name evidence="1" type="ORF">CURHAP_LOCUS23063</name>
</gene>
<organism evidence="1 2">
    <name type="scientific">Prunus armeniaca</name>
    <name type="common">Apricot</name>
    <name type="synonym">Armeniaca vulgaris</name>
    <dbReference type="NCBI Taxonomy" id="36596"/>
    <lineage>
        <taxon>Eukaryota</taxon>
        <taxon>Viridiplantae</taxon>
        <taxon>Streptophyta</taxon>
        <taxon>Embryophyta</taxon>
        <taxon>Tracheophyta</taxon>
        <taxon>Spermatophyta</taxon>
        <taxon>Magnoliopsida</taxon>
        <taxon>eudicotyledons</taxon>
        <taxon>Gunneridae</taxon>
        <taxon>Pentapetalae</taxon>
        <taxon>rosids</taxon>
        <taxon>fabids</taxon>
        <taxon>Rosales</taxon>
        <taxon>Rosaceae</taxon>
        <taxon>Amygdaloideae</taxon>
        <taxon>Amygdaleae</taxon>
        <taxon>Prunus</taxon>
    </lineage>
</organism>
<evidence type="ECO:0000313" key="1">
    <source>
        <dbReference type="EMBL" id="CAB4274528.1"/>
    </source>
</evidence>
<accession>A0A6J5UK84</accession>
<dbReference type="AlphaFoldDB" id="A0A6J5UK84"/>
<proteinExistence type="predicted"/>
<sequence length="89" mass="9812">MTVFSCLVKGATENPNLDKKPVQDLTKKKLISPAPTVKDGKIPTVRLSSWVIMQKRLPSSELTTSPLTVIWSGPSIWGLGHHHRLSEPV</sequence>
<dbReference type="EMBL" id="CAEKDK010000003">
    <property type="protein sequence ID" value="CAB4274528.1"/>
    <property type="molecule type" value="Genomic_DNA"/>
</dbReference>
<name>A0A6J5UK84_PRUAR</name>